<name>A0A3P5XS00_9RHOB</name>
<keyword evidence="1" id="KW-0812">Transmembrane</keyword>
<dbReference type="Proteomes" id="UP000277498">
    <property type="component" value="Unassembled WGS sequence"/>
</dbReference>
<proteinExistence type="predicted"/>
<feature type="transmembrane region" description="Helical" evidence="1">
    <location>
        <begin position="6"/>
        <end position="26"/>
    </location>
</feature>
<keyword evidence="1" id="KW-1133">Transmembrane helix</keyword>
<sequence length="29" mass="3117">MNIVRFYAFCSAASLVIAALAMSYAVSVF</sequence>
<organism evidence="2 3">
    <name type="scientific">Pseudogemmobacter humi</name>
    <dbReference type="NCBI Taxonomy" id="2483812"/>
    <lineage>
        <taxon>Bacteria</taxon>
        <taxon>Pseudomonadati</taxon>
        <taxon>Pseudomonadota</taxon>
        <taxon>Alphaproteobacteria</taxon>
        <taxon>Rhodobacterales</taxon>
        <taxon>Paracoccaceae</taxon>
        <taxon>Pseudogemmobacter</taxon>
    </lineage>
</organism>
<evidence type="ECO:0000313" key="2">
    <source>
        <dbReference type="EMBL" id="VDC33660.1"/>
    </source>
</evidence>
<keyword evidence="1" id="KW-0472">Membrane</keyword>
<evidence type="ECO:0000313" key="3">
    <source>
        <dbReference type="Proteomes" id="UP000277498"/>
    </source>
</evidence>
<dbReference type="EMBL" id="UXAW01000120">
    <property type="protein sequence ID" value="VDC33660.1"/>
    <property type="molecule type" value="Genomic_DNA"/>
</dbReference>
<keyword evidence="3" id="KW-1185">Reference proteome</keyword>
<dbReference type="AlphaFoldDB" id="A0A3P5XS00"/>
<evidence type="ECO:0000256" key="1">
    <source>
        <dbReference type="SAM" id="Phobius"/>
    </source>
</evidence>
<reference evidence="2 3" key="1">
    <citation type="submission" date="2018-11" db="EMBL/GenBank/DDBJ databases">
        <authorList>
            <person name="Criscuolo A."/>
        </authorList>
    </citation>
    <scope>NUCLEOTIDE SEQUENCE [LARGE SCALE GENOMIC DNA]</scope>
    <source>
        <strain evidence="2">ACIP111625</strain>
    </source>
</reference>
<gene>
    <name evidence="2" type="ORF">XINFAN_03970</name>
</gene>
<protein>
    <submittedName>
        <fullName evidence="2">Uncharacterized protein</fullName>
    </submittedName>
</protein>
<accession>A0A3P5XS00</accession>